<feature type="compositionally biased region" description="Basic and acidic residues" evidence="1">
    <location>
        <begin position="75"/>
        <end position="95"/>
    </location>
</feature>
<organism evidence="2 3">
    <name type="scientific">Leishmania donovani</name>
    <dbReference type="NCBI Taxonomy" id="5661"/>
    <lineage>
        <taxon>Eukaryota</taxon>
        <taxon>Discoba</taxon>
        <taxon>Euglenozoa</taxon>
        <taxon>Kinetoplastea</taxon>
        <taxon>Metakinetoplastina</taxon>
        <taxon>Trypanosomatida</taxon>
        <taxon>Trypanosomatidae</taxon>
        <taxon>Leishmaniinae</taxon>
        <taxon>Leishmania</taxon>
    </lineage>
</organism>
<feature type="compositionally biased region" description="Basic residues" evidence="1">
    <location>
        <begin position="2104"/>
        <end position="2114"/>
    </location>
</feature>
<feature type="region of interest" description="Disordered" evidence="1">
    <location>
        <begin position="214"/>
        <end position="234"/>
    </location>
</feature>
<sequence length="3124" mass="337080">MSASTPASTPTFTGAPWYRAFQLFSEAVQQHHVSPTAQHFNLLLYIAQQHALWGRVDDVEEFWARLLSSVQQLRREKMRDKRRAEQAEWKGGERVGRHRTTPELAQLTSSSLSTHTPPASASPSSSIATPTPAITAAATTRQMDELNEMEQALMPNAQTYELLLGGALARGMWGRALEYCALRTRSGVAMMTDVSVRQVLQAYILAGASGAVTHATRSHTEASPSSPAPYRPRTDERGQLLRAAAQPQRSSNHSTAQGGSAQQSYWSAALHFFRRSFHRVSSMHTVWCMVTLLHRANHPAELVRVVREDCERLVQRSLRSLAAHALTSVERAALLQTLKMVSDAACELGDWRTALQMLREAVELRHQLLSERTALLEQLWGVPHPSGEAGMPFAAVAGGDAASGAPGAPLSHTTTQHLASPDLIGAGSSDEDARLDEVHLSQYVLKNTLHTLRRVRRYAQVIDLYRDTPGPPAAAVDAAAGAAREEEDDDGTVVWRSMWTPRAVGYVAQAALAVRDLGLLLELCGLTPHGLEVATGNAAVSLSTPPEVYDATLRLIQYHIVRQRCEEEKSGVGPSTAATAAKGRDRLQWDVLSQRVYGVYRKRALRTLAEETSPYHVYLERTCHALSSGGEGRAAVARSATAVAAVAEFDAPLLSSSHNSLIQLLAQSLQSGVDSSTVTTSLQEEALKQLQRIRRPDTLAIALVMDILRIEAFQRRFSGEEAQSLLAAVQQVLDTILAEQHIESIQLLSMSPHGSATHGPNGSGSAQSQQSLRYHRCRSGSASLAASRPGAAEVGSKLTPAQLASLSTLTAAAVHMSFDILERVQPLTLLAYIPACVELAWLPSAAAPAQLQLAQQAVVQWADEELKRGAILAAEPQRAAMAQMRSAANGIVGSGGAAATRSDAMDASPAAIQASGRSAVAHFVLTYTQFFSRKAITSSGTPPLVAGSSTAAAAASGRAVLDAAAQILVQLQRSKPGHPPTAAMSAFISALRYAWTVKTSPAHGPLPLETTLLHNAELESVVVTSLNAVVQQVGASTVGRWTMWGDCVDMLMTYMDSPLATTRRRGTQMEKGPAAVMQSRPDSWRRAEATYETLRVLHMFIRLCDKAETGFVERVTMDWLLLGADSTRSSSTGGGECAYRESSDKDASRHSMVITPVEHLRCLCELAHKQLRRAPPAPHEPFSPPELESMQLLLDALTWACRRQAKPLVRRLYGTLAPWLDTLLQDAALPPPPPPTSRARSVAAGAESAVEKGELLHQQLSRLRETALTACMTVAQCLSSGPRVEVLQDWQLQLRALRQLTNQGNGPVPLSDFGSQRKAAALIDGIAAVAVKLKRTWRYLLTELALDSHRAVCEARRRRSASSSLQPLQLPEAVLRHRKDVEDAAESFAAWCSAELLPRLVLSCLRACVEHEALRGTAPTIAPPPGATPSSPRALVTAALHKVVDAVWDVDFAAFVWKVNFCAREGVDDDGARVQTLARLRTRGYRTLSMELCWPNPDGASQRLARHLHIWILFAVHGAPVRAAVAALCRDLATLDVFQGTRRATACAAAQSGESAAGCTATAASSMPFFLFFAQEVDTLTEAKVAEALSYASCANSAATAAAAPAAGIDGSSSHVAELARMADGRTAMEHLTKPLAHYTPSVLRVVQQAAQWVLYLTLCEGTTDVQAAGGVAEAVHAHSSFLLSVVAQKPRSVGCAATGRAALPSALLLRRCLAWTGQAPAYHALLRVIEATAHETLREPEAVVYVFRYMERLGRAAEGADAATRDGETILSPSPVEAFLAFYMSSNTLRRASPVSERVCLAALLACAANMRRGDAVASPPTVDLLTLLTAFTHVVSDLLVTEWQQGRLSPHQSAVLTEWMLRFLWEGVPVSPMDASTASLKRYGVVTAAAADGNVAVVASVALPLRRASMQWLLVTRGTIVPPPLRDEGAEASKLSACAADDSAPQTPPSQAAASAERIASLLTALDRASQRFAACLGGVVVSPSAAAALRGDSSSMLSRESLASELPPRHLSISSPSADANLVRTVLQQLSTRHAAQQLLHRYQSSRGALRSPVRVRDTEAEVLVQVLPEDARDSAKATLRGGADPAASYDSDSAREASRKMARNHARRSVRLTPAANEEEAAELESWLDAAVASLTSTTPGLAPPPPLPVILRCSEQEGGRTWRTLYMQLLSVTKNVHQGREERTHSAARASESLHNLDGYVRRRAVMLRPALLRLMSNLAGTSSRLDPASPSPDNGVGPCVCSLLLMCYVLLPLRSLRPPPSLAEVLAVVRQELWRLLVTCSSASGAGECAPHVFGYLPRTPYNALVQLCVRPLMLEALPQLRLPTFASSESGAAAFEAVAFGLLLVHRVSADVVEIRALSSTLADTAAIYASHRSTVPDANAVNTLQQTARELLHLAGQELYHLHTSFGLAASSPELLQMLYRRLVRAWMQAGVLLGDARSLLWCGQRLTAWSLQKQQEATALAWIAEGYGAVSASTAQSSEVVEADAATEWLCVLPVAVLLAAVCSPALRSSTRISEALSSLASVLPLPQSIRDTASNSQYSSVVVAADEYVSLFRHWQQLLQGHVTEAASRYRGCHHQHWLSCHSPFAVILHGSVPANATPALMEEVRRQVEEYLAGSATWYPPQSQQVTPVSSDVAPALGGGDSSSSSSSSSHATIAAADLCAAFQCVKDASESDMRAFMRLEAAKRAPGGEGVVRGALKKALEVQAAWRLIHRAALQERQQCGSGSGAAAPWTPLVPPAAWRAYLLNLPPVVPHSVHFVPMAVTEVLMLQSCTTWTEGLAVLEHSLRTLHRSGATPVQQYMAQLLLERVRRTEGSAEGFKAADGRVEEHHFCAELETYTYTVLQQQPTEEETSGGKQVAFPRWRLWSQHMAQRSTHGTAALVCRIVDLMFIHHMRTTRASARDTITFSPSVLAKHTLMEALRCGVHDPALTRVLFRLFWAEQHRRVEGAHVFLSALRAAKLARSDALALEAMLTYLRVSDANAATTQRTAEWSSRVLQVINACEARSTIPGSRVPSSGFSSVSAWQHLKAAVEEAAELQGPTHRFSVEAHRATWKSWTVLCRLQVVPKDVALCVVHLFKQYDRLTEVEELMVVTCYDMTMVQADRRVGGGDAEE</sequence>
<feature type="region of interest" description="Disordered" evidence="1">
    <location>
        <begin position="2078"/>
        <end position="2120"/>
    </location>
</feature>
<protein>
    <submittedName>
        <fullName evidence="2">Hypothetical_protein_conserved</fullName>
    </submittedName>
</protein>
<dbReference type="VEuPathDB" id="TriTrypDB:LDHU3_15.0940"/>
<evidence type="ECO:0000313" key="2">
    <source>
        <dbReference type="EMBL" id="CAC5428771.1"/>
    </source>
</evidence>
<dbReference type="VEuPathDB" id="TriTrypDB:LdCL_150012500"/>
<feature type="region of interest" description="Disordered" evidence="1">
    <location>
        <begin position="751"/>
        <end position="772"/>
    </location>
</feature>
<evidence type="ECO:0000256" key="1">
    <source>
        <dbReference type="SAM" id="MobiDB-lite"/>
    </source>
</evidence>
<feature type="region of interest" description="Disordered" evidence="1">
    <location>
        <begin position="75"/>
        <end position="131"/>
    </location>
</feature>
<name>A0A6J8F7G3_LEIDO</name>
<dbReference type="Proteomes" id="UP000601710">
    <property type="component" value="Chromosome 15"/>
</dbReference>
<dbReference type="EMBL" id="LR812635">
    <property type="protein sequence ID" value="CAC5428771.1"/>
    <property type="molecule type" value="Genomic_DNA"/>
</dbReference>
<feature type="compositionally biased region" description="Low complexity" evidence="1">
    <location>
        <begin position="107"/>
        <end position="131"/>
    </location>
</feature>
<dbReference type="InterPro" id="IPR011990">
    <property type="entry name" value="TPR-like_helical_dom_sf"/>
</dbReference>
<evidence type="ECO:0000313" key="3">
    <source>
        <dbReference type="Proteomes" id="UP000601710"/>
    </source>
</evidence>
<dbReference type="Gene3D" id="1.25.40.10">
    <property type="entry name" value="Tetratricopeptide repeat domain"/>
    <property type="match status" value="1"/>
</dbReference>
<reference evidence="2" key="1">
    <citation type="submission" date="2020-06" db="EMBL/GenBank/DDBJ databases">
        <authorList>
            <person name="Camacho E."/>
            <person name="Gonzalez-de la Fuente S."/>
            <person name="Rastrojo A."/>
            <person name="Peiro-Pastor R."/>
            <person name="Solana JC."/>
            <person name="Tabera L."/>
            <person name="Gamarro F."/>
            <person name="Carrasco-Ramiro F."/>
            <person name="Requena JM."/>
            <person name="Aguado B."/>
        </authorList>
    </citation>
    <scope>NUCLEOTIDE SEQUENCE</scope>
</reference>
<accession>A0A6J8F7G3</accession>
<feature type="region of interest" description="Disordered" evidence="1">
    <location>
        <begin position="2633"/>
        <end position="2660"/>
    </location>
</feature>
<dbReference type="VEuPathDB" id="TriTrypDB:LdBPK_150750.1"/>
<proteinExistence type="predicted"/>
<gene>
    <name evidence="2" type="ORF">LDHU3_15.0940</name>
</gene>